<dbReference type="Gene3D" id="6.10.280.70">
    <property type="match status" value="1"/>
</dbReference>
<evidence type="ECO:0000256" key="9">
    <source>
        <dbReference type="ARBA" id="ARBA00023128"/>
    </source>
</evidence>
<dbReference type="Proteomes" id="UP000193986">
    <property type="component" value="Unassembled WGS sequence"/>
</dbReference>
<keyword evidence="7 11" id="KW-0999">Mitochondrion inner membrane</keyword>
<dbReference type="GO" id="GO:0005743">
    <property type="term" value="C:mitochondrial inner membrane"/>
    <property type="evidence" value="ECO:0007669"/>
    <property type="project" value="UniProtKB-SubCell"/>
</dbReference>
<reference evidence="12 13" key="1">
    <citation type="submission" date="2016-07" db="EMBL/GenBank/DDBJ databases">
        <title>Pervasive Adenine N6-methylation of Active Genes in Fungi.</title>
        <authorList>
            <consortium name="DOE Joint Genome Institute"/>
            <person name="Mondo S.J."/>
            <person name="Dannebaum R.O."/>
            <person name="Kuo R.C."/>
            <person name="Labutti K."/>
            <person name="Haridas S."/>
            <person name="Kuo A."/>
            <person name="Salamov A."/>
            <person name="Ahrendt S.R."/>
            <person name="Lipzen A."/>
            <person name="Sullivan W."/>
            <person name="Andreopoulos W.B."/>
            <person name="Clum A."/>
            <person name="Lindquist E."/>
            <person name="Daum C."/>
            <person name="Ramamoorthy G.K."/>
            <person name="Gryganskyi A."/>
            <person name="Culley D."/>
            <person name="Magnuson J.K."/>
            <person name="James T.Y."/>
            <person name="O'Malley M.A."/>
            <person name="Stajich J.E."/>
            <person name="Spatafora J.W."/>
            <person name="Visel A."/>
            <person name="Grigoriev I.V."/>
        </authorList>
    </citation>
    <scope>NUCLEOTIDE SEQUENCE [LARGE SCALE GENOMIC DNA]</scope>
    <source>
        <strain evidence="12 13">68-887.2</strain>
    </source>
</reference>
<dbReference type="OrthoDB" id="35799at2759"/>
<evidence type="ECO:0000256" key="4">
    <source>
        <dbReference type="ARBA" id="ARBA00022448"/>
    </source>
</evidence>
<keyword evidence="10 11" id="KW-0472">Membrane</keyword>
<comment type="similarity">
    <text evidence="2 11">Belongs to the ATPase d subunit family.</text>
</comment>
<dbReference type="SUPFAM" id="SSF161065">
    <property type="entry name" value="ATP synthase D chain-like"/>
    <property type="match status" value="1"/>
</dbReference>
<protein>
    <recommendedName>
        <fullName evidence="3 11">ATP synthase subunit d, mitochondrial</fullName>
    </recommendedName>
</protein>
<name>A0A1Y2B0K5_9TREE</name>
<comment type="function">
    <text evidence="11">Mitochondrial membrane ATP synthase (F(1)F(0) ATP synthase or Complex V) produces ATP from ADP in the presence of a proton gradient across the membrane which is generated by electron transport complexes of the respiratory chain. F-type ATPases consist of two structural domains, F(1) - containing the extramembraneous catalytic core, and F(0) - containing the membrane proton channel, linked together by a central stalk and a peripheral stalk. During catalysis, ATP synthesis in the catalytic domain of F(1) is coupled via a rotary mechanism of the central stalk subunits to proton translocation.</text>
</comment>
<evidence type="ECO:0000256" key="6">
    <source>
        <dbReference type="ARBA" id="ARBA00022781"/>
    </source>
</evidence>
<comment type="caution">
    <text evidence="12">The sequence shown here is derived from an EMBL/GenBank/DDBJ whole genome shotgun (WGS) entry which is preliminary data.</text>
</comment>
<keyword evidence="8 11" id="KW-0406">Ion transport</keyword>
<dbReference type="FunCoup" id="A0A1Y2B0K5">
    <property type="interactions" value="158"/>
</dbReference>
<keyword evidence="5" id="KW-0138">CF(0)</keyword>
<dbReference type="InParanoid" id="A0A1Y2B0K5"/>
<dbReference type="STRING" id="71784.A0A1Y2B0K5"/>
<dbReference type="EMBL" id="MCFC01000032">
    <property type="protein sequence ID" value="ORY28274.1"/>
    <property type="molecule type" value="Genomic_DNA"/>
</dbReference>
<keyword evidence="13" id="KW-1185">Reference proteome</keyword>
<comment type="subcellular location">
    <subcellularLocation>
        <location evidence="1 11">Mitochondrion inner membrane</location>
    </subcellularLocation>
</comment>
<organism evidence="12 13">
    <name type="scientific">Naematelia encephala</name>
    <dbReference type="NCBI Taxonomy" id="71784"/>
    <lineage>
        <taxon>Eukaryota</taxon>
        <taxon>Fungi</taxon>
        <taxon>Dikarya</taxon>
        <taxon>Basidiomycota</taxon>
        <taxon>Agaricomycotina</taxon>
        <taxon>Tremellomycetes</taxon>
        <taxon>Tremellales</taxon>
        <taxon>Naemateliaceae</taxon>
        <taxon>Naematelia</taxon>
    </lineage>
</organism>
<evidence type="ECO:0000256" key="5">
    <source>
        <dbReference type="ARBA" id="ARBA00022547"/>
    </source>
</evidence>
<dbReference type="InterPro" id="IPR036228">
    <property type="entry name" value="ATP_synth_F0_dsu_sf_mt"/>
</dbReference>
<evidence type="ECO:0000256" key="11">
    <source>
        <dbReference type="PIRNR" id="PIRNR005514"/>
    </source>
</evidence>
<gene>
    <name evidence="12" type="ORF">BCR39DRAFT_535232</name>
</gene>
<evidence type="ECO:0000256" key="8">
    <source>
        <dbReference type="ARBA" id="ARBA00023065"/>
    </source>
</evidence>
<dbReference type="Pfam" id="PF05873">
    <property type="entry name" value="Mt_ATP-synt_D"/>
    <property type="match status" value="1"/>
</dbReference>
<dbReference type="InterPro" id="IPR008689">
    <property type="entry name" value="ATP_synth_F0_dsu_mt"/>
</dbReference>
<evidence type="ECO:0000313" key="13">
    <source>
        <dbReference type="Proteomes" id="UP000193986"/>
    </source>
</evidence>
<keyword evidence="4 11" id="KW-0813">Transport</keyword>
<evidence type="ECO:0000256" key="10">
    <source>
        <dbReference type="ARBA" id="ARBA00023136"/>
    </source>
</evidence>
<dbReference type="PIRSF" id="PIRSF005514">
    <property type="entry name" value="ATPase_F0_D_mt"/>
    <property type="match status" value="1"/>
</dbReference>
<keyword evidence="6 11" id="KW-0375">Hydrogen ion transport</keyword>
<dbReference type="GO" id="GO:0015078">
    <property type="term" value="F:proton transmembrane transporter activity"/>
    <property type="evidence" value="ECO:0007669"/>
    <property type="project" value="InterPro"/>
</dbReference>
<evidence type="ECO:0000256" key="3">
    <source>
        <dbReference type="ARBA" id="ARBA00021688"/>
    </source>
</evidence>
<dbReference type="GO" id="GO:0015986">
    <property type="term" value="P:proton motive force-driven ATP synthesis"/>
    <property type="evidence" value="ECO:0007669"/>
    <property type="project" value="UniProtKB-UniRule"/>
</dbReference>
<dbReference type="AlphaFoldDB" id="A0A1Y2B0K5"/>
<evidence type="ECO:0000256" key="2">
    <source>
        <dbReference type="ARBA" id="ARBA00006842"/>
    </source>
</evidence>
<accession>A0A1Y2B0K5</accession>
<proteinExistence type="inferred from homology"/>
<sequence length="173" mass="19340">MAARSASASVDWTKIYTQLGLGKETITSLQAFRGRHTAAVNRNAAIKSSIPELDLSSYKSVLKDQQAVQLAEKVLSEFKPVDYDVTQWNKAVEAFETKAIQAAKETVSKISTEEKNLQDTLSNIKDARPFEDLTIHDVAKARPEVRKATETMVKKGKWTVPGYREKFGEFSLM</sequence>
<dbReference type="PANTHER" id="PTHR12700">
    <property type="entry name" value="ATP SYNTHASE SUBUNIT D, MITOCHONDRIAL"/>
    <property type="match status" value="1"/>
</dbReference>
<dbReference type="GO" id="GO:0045259">
    <property type="term" value="C:proton-transporting ATP synthase complex"/>
    <property type="evidence" value="ECO:0007669"/>
    <property type="project" value="UniProtKB-KW"/>
</dbReference>
<keyword evidence="9 11" id="KW-0496">Mitochondrion</keyword>
<evidence type="ECO:0000256" key="1">
    <source>
        <dbReference type="ARBA" id="ARBA00004273"/>
    </source>
</evidence>
<evidence type="ECO:0000313" key="12">
    <source>
        <dbReference type="EMBL" id="ORY28274.1"/>
    </source>
</evidence>
<evidence type="ECO:0000256" key="7">
    <source>
        <dbReference type="ARBA" id="ARBA00022792"/>
    </source>
</evidence>